<dbReference type="OrthoDB" id="6116918at2"/>
<keyword evidence="1" id="KW-0472">Membrane</keyword>
<dbReference type="RefSeq" id="WP_093311750.1">
    <property type="nucleotide sequence ID" value="NZ_FNYH01000013.1"/>
</dbReference>
<dbReference type="STRING" id="64971.SAMN05421831_11343"/>
<organism evidence="2 3">
    <name type="scientific">Allopseudospirillum japonicum</name>
    <dbReference type="NCBI Taxonomy" id="64971"/>
    <lineage>
        <taxon>Bacteria</taxon>
        <taxon>Pseudomonadati</taxon>
        <taxon>Pseudomonadota</taxon>
        <taxon>Gammaproteobacteria</taxon>
        <taxon>Oceanospirillales</taxon>
        <taxon>Oceanospirillaceae</taxon>
        <taxon>Allopseudospirillum</taxon>
    </lineage>
</organism>
<dbReference type="EMBL" id="FNYH01000013">
    <property type="protein sequence ID" value="SEI85816.1"/>
    <property type="molecule type" value="Genomic_DNA"/>
</dbReference>
<evidence type="ECO:0008006" key="4">
    <source>
        <dbReference type="Google" id="ProtNLM"/>
    </source>
</evidence>
<evidence type="ECO:0000313" key="3">
    <source>
        <dbReference type="Proteomes" id="UP000242999"/>
    </source>
</evidence>
<evidence type="ECO:0000313" key="2">
    <source>
        <dbReference type="EMBL" id="SEI85816.1"/>
    </source>
</evidence>
<reference evidence="3" key="1">
    <citation type="submission" date="2016-10" db="EMBL/GenBank/DDBJ databases">
        <authorList>
            <person name="Varghese N."/>
            <person name="Submissions S."/>
        </authorList>
    </citation>
    <scope>NUCLEOTIDE SEQUENCE [LARGE SCALE GENOMIC DNA]</scope>
    <source>
        <strain evidence="3">DSM 7165</strain>
    </source>
</reference>
<keyword evidence="1" id="KW-1133">Transmembrane helix</keyword>
<keyword evidence="1" id="KW-0812">Transmembrane</keyword>
<dbReference type="AlphaFoldDB" id="A0A1H6U2W3"/>
<sequence>MRLEYVWTQDEYLKANNYHYEVGPDRKRRQVITWVIGGTLIATLLFNIIYNGYNKLDPVPEGFFALIQAIVEQGFEQHYALLIILLIYWFTLRRWLQNKMLGRQFKRSPEQNKRIYWDITDEDLKGWTEGNQPGPVQWSALTRVVRVSEGFLFYQGPMFIWMPNKSIQEDTGADGLAELIQRHVALYDDRSHYALSD</sequence>
<gene>
    <name evidence="2" type="ORF">SAMN05421831_11343</name>
</gene>
<feature type="transmembrane region" description="Helical" evidence="1">
    <location>
        <begin position="31"/>
        <end position="50"/>
    </location>
</feature>
<dbReference type="Proteomes" id="UP000242999">
    <property type="component" value="Unassembled WGS sequence"/>
</dbReference>
<keyword evidence="3" id="KW-1185">Reference proteome</keyword>
<name>A0A1H6U2W3_9GAMM</name>
<proteinExistence type="predicted"/>
<accession>A0A1H6U2W3</accession>
<feature type="transmembrane region" description="Helical" evidence="1">
    <location>
        <begin position="79"/>
        <end position="96"/>
    </location>
</feature>
<protein>
    <recommendedName>
        <fullName evidence="4">YcxB-like protein</fullName>
    </recommendedName>
</protein>
<evidence type="ECO:0000256" key="1">
    <source>
        <dbReference type="SAM" id="Phobius"/>
    </source>
</evidence>